<dbReference type="InterPro" id="IPR044640">
    <property type="entry name" value="RU2A"/>
</dbReference>
<dbReference type="GO" id="GO:0000398">
    <property type="term" value="P:mRNA splicing, via spliceosome"/>
    <property type="evidence" value="ECO:0007669"/>
    <property type="project" value="InterPro"/>
</dbReference>
<evidence type="ECO:0000256" key="4">
    <source>
        <dbReference type="ARBA" id="ARBA00023242"/>
    </source>
</evidence>
<accession>A0A811K5F0</accession>
<keyword evidence="4" id="KW-0539">Nucleus</keyword>
<dbReference type="PANTHER" id="PTHR10552">
    <property type="entry name" value="U2 SMALL NUCLEAR RIBONUCLEOPROTEIN A"/>
    <property type="match status" value="1"/>
</dbReference>
<evidence type="ECO:0000256" key="5">
    <source>
        <dbReference type="ARBA" id="ARBA00024196"/>
    </source>
</evidence>
<proteinExistence type="inferred from homology"/>
<dbReference type="OrthoDB" id="433501at2759"/>
<comment type="caution">
    <text evidence="8">The sequence shown here is derived from an EMBL/GenBank/DDBJ whole genome shotgun (WGS) entry which is preliminary data.</text>
</comment>
<dbReference type="AlphaFoldDB" id="A0A811K5F0"/>
<dbReference type="PROSITE" id="PS51450">
    <property type="entry name" value="LRR"/>
    <property type="match status" value="3"/>
</dbReference>
<protein>
    <recommendedName>
        <fullName evidence="6">Probable U2 small nuclear ribonucleoprotein A'</fullName>
    </recommendedName>
</protein>
<dbReference type="Pfam" id="PF14580">
    <property type="entry name" value="LRR_9"/>
    <property type="match status" value="1"/>
</dbReference>
<feature type="region of interest" description="Disordered" evidence="7">
    <location>
        <begin position="227"/>
        <end position="275"/>
    </location>
</feature>
<evidence type="ECO:0000256" key="2">
    <source>
        <dbReference type="ARBA" id="ARBA00022614"/>
    </source>
</evidence>
<name>A0A811K5F0_9BILA</name>
<evidence type="ECO:0000256" key="7">
    <source>
        <dbReference type="SAM" id="MobiDB-lite"/>
    </source>
</evidence>
<evidence type="ECO:0000256" key="1">
    <source>
        <dbReference type="ARBA" id="ARBA00004123"/>
    </source>
</evidence>
<feature type="compositionally biased region" description="Polar residues" evidence="7">
    <location>
        <begin position="234"/>
        <end position="246"/>
    </location>
</feature>
<comment type="similarity">
    <text evidence="5">Belongs to the U2 small nuclear ribonucleoprotein A family.</text>
</comment>
<keyword evidence="9" id="KW-1185">Reference proteome</keyword>
<evidence type="ECO:0000313" key="8">
    <source>
        <dbReference type="EMBL" id="CAD5210319.1"/>
    </source>
</evidence>
<dbReference type="FunFam" id="3.80.10.10:FF:000026">
    <property type="entry name" value="U2 small nuclear ribonucleoprotein A"/>
    <property type="match status" value="1"/>
</dbReference>
<keyword evidence="3" id="KW-0677">Repeat</keyword>
<evidence type="ECO:0000256" key="6">
    <source>
        <dbReference type="ARBA" id="ARBA00069881"/>
    </source>
</evidence>
<dbReference type="Gene3D" id="3.80.10.10">
    <property type="entry name" value="Ribonuclease Inhibitor"/>
    <property type="match status" value="1"/>
</dbReference>
<organism evidence="8 9">
    <name type="scientific">Bursaphelenchus okinawaensis</name>
    <dbReference type="NCBI Taxonomy" id="465554"/>
    <lineage>
        <taxon>Eukaryota</taxon>
        <taxon>Metazoa</taxon>
        <taxon>Ecdysozoa</taxon>
        <taxon>Nematoda</taxon>
        <taxon>Chromadorea</taxon>
        <taxon>Rhabditida</taxon>
        <taxon>Tylenchina</taxon>
        <taxon>Tylenchomorpha</taxon>
        <taxon>Aphelenchoidea</taxon>
        <taxon>Aphelenchoididae</taxon>
        <taxon>Bursaphelenchus</taxon>
    </lineage>
</organism>
<keyword evidence="2" id="KW-0433">Leucine-rich repeat</keyword>
<evidence type="ECO:0000313" key="9">
    <source>
        <dbReference type="Proteomes" id="UP000614601"/>
    </source>
</evidence>
<comment type="subcellular location">
    <subcellularLocation>
        <location evidence="1">Nucleus</location>
    </subcellularLocation>
</comment>
<dbReference type="EMBL" id="CAJFCW020000002">
    <property type="protein sequence ID" value="CAG9091100.1"/>
    <property type="molecule type" value="Genomic_DNA"/>
</dbReference>
<sequence>MVRLSAELIQDAYQYVNAVKQRELNLRDLQIPAIENLGATRNQYDVIDLTDNNIRKLENFPFLKRLECLLLHNNRIQHIQKDLHEKLPNLNTLALTNNNLAELGDIEPLAKCKKLEYLVLMGNPLTHKPHYRSYIIYKLRTVRVLDFKRVKLAEREAALKLFKGTEGKKLREQLVKKTQPLPNETEALRTQPVQTRNDEDQEKIRQAIRNAKTLPEVEHLQSMLQQGKIPDPNQFGQENNENNPIQMTEDDDEEEEMETEEELQNGMETEEVSVQ</sequence>
<dbReference type="EMBL" id="CAJFDH010000002">
    <property type="protein sequence ID" value="CAD5210319.1"/>
    <property type="molecule type" value="Genomic_DNA"/>
</dbReference>
<evidence type="ECO:0000256" key="3">
    <source>
        <dbReference type="ARBA" id="ARBA00022737"/>
    </source>
</evidence>
<dbReference type="InterPro" id="IPR001611">
    <property type="entry name" value="Leu-rich_rpt"/>
</dbReference>
<dbReference type="InterPro" id="IPR032675">
    <property type="entry name" value="LRR_dom_sf"/>
</dbReference>
<feature type="compositionally biased region" description="Acidic residues" evidence="7">
    <location>
        <begin position="248"/>
        <end position="275"/>
    </location>
</feature>
<dbReference type="PANTHER" id="PTHR10552:SF6">
    <property type="entry name" value="U2 SMALL NUCLEAR RIBONUCLEOPROTEIN A"/>
    <property type="match status" value="1"/>
</dbReference>
<dbReference type="SUPFAM" id="SSF52058">
    <property type="entry name" value="L domain-like"/>
    <property type="match status" value="1"/>
</dbReference>
<dbReference type="Proteomes" id="UP000783686">
    <property type="component" value="Unassembled WGS sequence"/>
</dbReference>
<feature type="region of interest" description="Disordered" evidence="7">
    <location>
        <begin position="175"/>
        <end position="201"/>
    </location>
</feature>
<reference evidence="8" key="1">
    <citation type="submission" date="2020-09" db="EMBL/GenBank/DDBJ databases">
        <authorList>
            <person name="Kikuchi T."/>
        </authorList>
    </citation>
    <scope>NUCLEOTIDE SEQUENCE</scope>
    <source>
        <strain evidence="8">SH1</strain>
    </source>
</reference>
<dbReference type="GO" id="GO:0005686">
    <property type="term" value="C:U2 snRNP"/>
    <property type="evidence" value="ECO:0007669"/>
    <property type="project" value="TreeGrafter"/>
</dbReference>
<dbReference type="GO" id="GO:0030620">
    <property type="term" value="F:U2 snRNA binding"/>
    <property type="evidence" value="ECO:0007669"/>
    <property type="project" value="InterPro"/>
</dbReference>
<dbReference type="Proteomes" id="UP000614601">
    <property type="component" value="Unassembled WGS sequence"/>
</dbReference>
<gene>
    <name evidence="8" type="ORF">BOKJ2_LOCUS3128</name>
</gene>